<dbReference type="GO" id="GO:0004860">
    <property type="term" value="F:protein kinase inhibitor activity"/>
    <property type="evidence" value="ECO:0007669"/>
    <property type="project" value="TreeGrafter"/>
</dbReference>
<dbReference type="EMBL" id="JAIZAY010000004">
    <property type="protein sequence ID" value="KAJ8044040.1"/>
    <property type="molecule type" value="Genomic_DNA"/>
</dbReference>
<evidence type="ECO:0000313" key="3">
    <source>
        <dbReference type="Proteomes" id="UP001152320"/>
    </source>
</evidence>
<reference evidence="2" key="1">
    <citation type="submission" date="2021-10" db="EMBL/GenBank/DDBJ databases">
        <title>Tropical sea cucumber genome reveals ecological adaptation and Cuvierian tubules defense mechanism.</title>
        <authorList>
            <person name="Chen T."/>
        </authorList>
    </citation>
    <scope>NUCLEOTIDE SEQUENCE</scope>
    <source>
        <strain evidence="2">Nanhai2018</strain>
        <tissue evidence="2">Muscle</tissue>
    </source>
</reference>
<feature type="compositionally biased region" description="Basic and acidic residues" evidence="1">
    <location>
        <begin position="144"/>
        <end position="159"/>
    </location>
</feature>
<keyword evidence="3" id="KW-1185">Reference proteome</keyword>
<evidence type="ECO:0000256" key="1">
    <source>
        <dbReference type="SAM" id="MobiDB-lite"/>
    </source>
</evidence>
<feature type="compositionally biased region" description="Basic and acidic residues" evidence="1">
    <location>
        <begin position="86"/>
        <end position="123"/>
    </location>
</feature>
<gene>
    <name evidence="2" type="ORF">HOLleu_11385</name>
</gene>
<sequence>MDEKKDGPKKHVHKKNDKPLVLPKSLAEKQRIHLEKLMSNPEKPVSVPEKRKEWNPRAPPEFVRDVMGSSAGAGSGEFHVYRGYRRREMARQTYLDAKHEKEQKDAEFEEKLEKNKMEAESKTAKKRAKRQRKKQKLLAKKQKLQKEKLGAIDENAKSDSEDEADSDGEEKEDDAEVNCFVIGGK</sequence>
<feature type="region of interest" description="Disordered" evidence="1">
    <location>
        <begin position="35"/>
        <end position="185"/>
    </location>
</feature>
<dbReference type="OrthoDB" id="10067079at2759"/>
<dbReference type="Pfam" id="PF06658">
    <property type="entry name" value="DUF1168"/>
    <property type="match status" value="1"/>
</dbReference>
<accession>A0A9Q1HFJ3</accession>
<proteinExistence type="predicted"/>
<feature type="compositionally biased region" description="Acidic residues" evidence="1">
    <location>
        <begin position="160"/>
        <end position="176"/>
    </location>
</feature>
<dbReference type="PANTHER" id="PTHR13507">
    <property type="entry name" value="PRKR-INTERACTING PROTEIN 1"/>
    <property type="match status" value="1"/>
</dbReference>
<dbReference type="GO" id="GO:0019901">
    <property type="term" value="F:protein kinase binding"/>
    <property type="evidence" value="ECO:0007669"/>
    <property type="project" value="TreeGrafter"/>
</dbReference>
<evidence type="ECO:0000313" key="2">
    <source>
        <dbReference type="EMBL" id="KAJ8044040.1"/>
    </source>
</evidence>
<dbReference type="InterPro" id="IPR009548">
    <property type="entry name" value="Prkrip1"/>
</dbReference>
<name>A0A9Q1HFJ3_HOLLE</name>
<feature type="compositionally biased region" description="Basic residues" evidence="1">
    <location>
        <begin position="124"/>
        <end position="143"/>
    </location>
</feature>
<feature type="region of interest" description="Disordered" evidence="1">
    <location>
        <begin position="1"/>
        <end position="22"/>
    </location>
</feature>
<dbReference type="GO" id="GO:0003725">
    <property type="term" value="F:double-stranded RNA binding"/>
    <property type="evidence" value="ECO:0007669"/>
    <property type="project" value="InterPro"/>
</dbReference>
<comment type="caution">
    <text evidence="2">The sequence shown here is derived from an EMBL/GenBank/DDBJ whole genome shotgun (WGS) entry which is preliminary data.</text>
</comment>
<dbReference type="PANTHER" id="PTHR13507:SF0">
    <property type="entry name" value="PRKR-INTERACTING PROTEIN 1"/>
    <property type="match status" value="1"/>
</dbReference>
<dbReference type="GO" id="GO:0005730">
    <property type="term" value="C:nucleolus"/>
    <property type="evidence" value="ECO:0007669"/>
    <property type="project" value="TreeGrafter"/>
</dbReference>
<organism evidence="2 3">
    <name type="scientific">Holothuria leucospilota</name>
    <name type="common">Black long sea cucumber</name>
    <name type="synonym">Mertensiothuria leucospilota</name>
    <dbReference type="NCBI Taxonomy" id="206669"/>
    <lineage>
        <taxon>Eukaryota</taxon>
        <taxon>Metazoa</taxon>
        <taxon>Echinodermata</taxon>
        <taxon>Eleutherozoa</taxon>
        <taxon>Echinozoa</taxon>
        <taxon>Holothuroidea</taxon>
        <taxon>Aspidochirotacea</taxon>
        <taxon>Aspidochirotida</taxon>
        <taxon>Holothuriidae</taxon>
        <taxon>Holothuria</taxon>
    </lineage>
</organism>
<protein>
    <submittedName>
        <fullName evidence="2">PRKR-interacting protein 1</fullName>
    </submittedName>
</protein>
<dbReference type="Proteomes" id="UP001152320">
    <property type="component" value="Chromosome 4"/>
</dbReference>
<feature type="compositionally biased region" description="Basic residues" evidence="1">
    <location>
        <begin position="7"/>
        <end position="16"/>
    </location>
</feature>
<dbReference type="AlphaFoldDB" id="A0A9Q1HFJ3"/>